<evidence type="ECO:0000313" key="3">
    <source>
        <dbReference type="Proteomes" id="UP000295573"/>
    </source>
</evidence>
<dbReference type="OrthoDB" id="9790012at2"/>
<sequence length="282" mass="29509">MTFSIVAFDSGSESWGIAVASKFLAVGAVVPWGRAGAGAVATQAMAELSYGPKGLELLAEGIAADQVIAQLAGGDDEREHRQVGVVDSLGRGATFTGASCLDWAGGQAGDGYAVQGNILVGQQVVAAMADAWGSRSGEPFERRLLAALAAGDQAGGDRRGRQSAALRVWREGAAYGGVLDIAIDLRVDDHQTPVDELTRLLDLHDLYFGKPDPATLLPLEGPLAAEVVAALNQLGYPADESTLAEALATWAGVENYEERLVPGKLDPVVLQQLRHQAADLRR</sequence>
<dbReference type="InterPro" id="IPR014927">
    <property type="entry name" value="PG-bd_2"/>
</dbReference>
<dbReference type="InterPro" id="IPR010430">
    <property type="entry name" value="DUF1028"/>
</dbReference>
<protein>
    <submittedName>
        <fullName evidence="2">Putative Ntn-hydrolase superfamily protein</fullName>
    </submittedName>
</protein>
<accession>A0A4R2IFZ5</accession>
<dbReference type="Gene3D" id="3.60.20.10">
    <property type="entry name" value="Glutamine Phosphoribosylpyrophosphate, subunit 1, domain 1"/>
    <property type="match status" value="1"/>
</dbReference>
<dbReference type="EMBL" id="SLWR01000012">
    <property type="protein sequence ID" value="TCO43634.1"/>
    <property type="molecule type" value="Genomic_DNA"/>
</dbReference>
<dbReference type="GO" id="GO:0016787">
    <property type="term" value="F:hydrolase activity"/>
    <property type="evidence" value="ECO:0007669"/>
    <property type="project" value="UniProtKB-KW"/>
</dbReference>
<dbReference type="Proteomes" id="UP000295573">
    <property type="component" value="Unassembled WGS sequence"/>
</dbReference>
<evidence type="ECO:0000313" key="2">
    <source>
        <dbReference type="EMBL" id="TCO43634.1"/>
    </source>
</evidence>
<evidence type="ECO:0000259" key="1">
    <source>
        <dbReference type="Pfam" id="PF08823"/>
    </source>
</evidence>
<dbReference type="PANTHER" id="PTHR39328">
    <property type="entry name" value="BLL2871 PROTEIN"/>
    <property type="match status" value="1"/>
</dbReference>
<dbReference type="AlphaFoldDB" id="A0A4R2IFZ5"/>
<keyword evidence="3" id="KW-1185">Reference proteome</keyword>
<dbReference type="RefSeq" id="WP_132154981.1">
    <property type="nucleotide sequence ID" value="NZ_SLWR01000012.1"/>
</dbReference>
<gene>
    <name evidence="2" type="ORF">EV646_112211</name>
</gene>
<reference evidence="2 3" key="1">
    <citation type="journal article" date="2015" name="Stand. Genomic Sci.">
        <title>Genomic Encyclopedia of Bacterial and Archaeal Type Strains, Phase III: the genomes of soil and plant-associated and newly described type strains.</title>
        <authorList>
            <person name="Whitman W.B."/>
            <person name="Woyke T."/>
            <person name="Klenk H.P."/>
            <person name="Zhou Y."/>
            <person name="Lilburn T.G."/>
            <person name="Beck B.J."/>
            <person name="De Vos P."/>
            <person name="Vandamme P."/>
            <person name="Eisen J.A."/>
            <person name="Garrity G."/>
            <person name="Hugenholtz P."/>
            <person name="Kyrpides N.C."/>
        </authorList>
    </citation>
    <scope>NUCLEOTIDE SEQUENCE [LARGE SCALE GENOMIC DNA]</scope>
    <source>
        <strain evidence="2 3">VKM Ac-2541</strain>
    </source>
</reference>
<dbReference type="PANTHER" id="PTHR39328:SF1">
    <property type="entry name" value="BLL2871 PROTEIN"/>
    <property type="match status" value="1"/>
</dbReference>
<dbReference type="SUPFAM" id="SSF56235">
    <property type="entry name" value="N-terminal nucleophile aminohydrolases (Ntn hydrolases)"/>
    <property type="match status" value="1"/>
</dbReference>
<dbReference type="InterPro" id="IPR029055">
    <property type="entry name" value="Ntn_hydrolases_N"/>
</dbReference>
<dbReference type="Pfam" id="PF06267">
    <property type="entry name" value="DUF1028"/>
    <property type="match status" value="1"/>
</dbReference>
<keyword evidence="2" id="KW-0378">Hydrolase</keyword>
<name>A0A4R2IFZ5_9ACTN</name>
<dbReference type="Pfam" id="PF08823">
    <property type="entry name" value="PG_binding_2"/>
    <property type="match status" value="1"/>
</dbReference>
<proteinExistence type="predicted"/>
<feature type="domain" description="Putative peptidoglycan binding" evidence="1">
    <location>
        <begin position="207"/>
        <end position="272"/>
    </location>
</feature>
<organism evidence="2 3">
    <name type="scientific">Kribbella antiqua</name>
    <dbReference type="NCBI Taxonomy" id="2512217"/>
    <lineage>
        <taxon>Bacteria</taxon>
        <taxon>Bacillati</taxon>
        <taxon>Actinomycetota</taxon>
        <taxon>Actinomycetes</taxon>
        <taxon>Propionibacteriales</taxon>
        <taxon>Kribbellaceae</taxon>
        <taxon>Kribbella</taxon>
    </lineage>
</organism>
<comment type="caution">
    <text evidence="2">The sequence shown here is derived from an EMBL/GenBank/DDBJ whole genome shotgun (WGS) entry which is preliminary data.</text>
</comment>